<gene>
    <name evidence="2" type="ORF">LSALG_LOCUS38540</name>
</gene>
<dbReference type="AlphaFoldDB" id="A0AA35ZX23"/>
<dbReference type="EMBL" id="OX465084">
    <property type="protein sequence ID" value="CAI9299854.1"/>
    <property type="molecule type" value="Genomic_DNA"/>
</dbReference>
<proteinExistence type="predicted"/>
<reference evidence="2" key="1">
    <citation type="submission" date="2023-04" db="EMBL/GenBank/DDBJ databases">
        <authorList>
            <person name="Vijverberg K."/>
            <person name="Xiong W."/>
            <person name="Schranz E."/>
        </authorList>
    </citation>
    <scope>NUCLEOTIDE SEQUENCE</scope>
</reference>
<evidence type="ECO:0000256" key="1">
    <source>
        <dbReference type="SAM" id="MobiDB-lite"/>
    </source>
</evidence>
<dbReference type="Proteomes" id="UP001177003">
    <property type="component" value="Chromosome 8"/>
</dbReference>
<feature type="region of interest" description="Disordered" evidence="1">
    <location>
        <begin position="1"/>
        <end position="59"/>
    </location>
</feature>
<sequence>MAKRISKKTKKTKKRQLVIPTTSSEDEEVPKTPEATPRTEPSSPEKTTVIPPEDSSAKSFHEEVRTSDITIHVFDTDVNVNMGEGYLHQEAPKYSQGSTFERDGLMKAFEARMVSKVSGMFKDSESRILEKVDHIIQTTELRVNSLNSKFVGAVKDLMLDKMFGSDNYDLPKSLKDDVPQHHALLPPPPPIILPRPQVLEKFKVTQYLLASIVYVCSHLGDKVTY</sequence>
<evidence type="ECO:0000313" key="3">
    <source>
        <dbReference type="Proteomes" id="UP001177003"/>
    </source>
</evidence>
<organism evidence="2 3">
    <name type="scientific">Lactuca saligna</name>
    <name type="common">Willowleaf lettuce</name>
    <dbReference type="NCBI Taxonomy" id="75948"/>
    <lineage>
        <taxon>Eukaryota</taxon>
        <taxon>Viridiplantae</taxon>
        <taxon>Streptophyta</taxon>
        <taxon>Embryophyta</taxon>
        <taxon>Tracheophyta</taxon>
        <taxon>Spermatophyta</taxon>
        <taxon>Magnoliopsida</taxon>
        <taxon>eudicotyledons</taxon>
        <taxon>Gunneridae</taxon>
        <taxon>Pentapetalae</taxon>
        <taxon>asterids</taxon>
        <taxon>campanulids</taxon>
        <taxon>Asterales</taxon>
        <taxon>Asteraceae</taxon>
        <taxon>Cichorioideae</taxon>
        <taxon>Cichorieae</taxon>
        <taxon>Lactucinae</taxon>
        <taxon>Lactuca</taxon>
    </lineage>
</organism>
<name>A0AA35ZX23_LACSI</name>
<feature type="compositionally biased region" description="Basic residues" evidence="1">
    <location>
        <begin position="1"/>
        <end position="16"/>
    </location>
</feature>
<accession>A0AA35ZX23</accession>
<protein>
    <submittedName>
        <fullName evidence="2">Uncharacterized protein</fullName>
    </submittedName>
</protein>
<evidence type="ECO:0000313" key="2">
    <source>
        <dbReference type="EMBL" id="CAI9299854.1"/>
    </source>
</evidence>
<keyword evidence="3" id="KW-1185">Reference proteome</keyword>